<sequence>MSIATMSTDGYVTTPAARQADIASASRIRTRAGTATKVNGGAKKSAGPSRKAISNDARANPVDNSMTRAQFKVEIILITSVA</sequence>
<accession>A0ABT6AW43</accession>
<reference evidence="2 3" key="1">
    <citation type="submission" date="2023-03" db="EMBL/GenBank/DDBJ databases">
        <title>Draft assemblies of triclosan tolerant bacteria isolated from returned activated sludge.</title>
        <authorList>
            <person name="Van Hamelsveld S."/>
        </authorList>
    </citation>
    <scope>NUCLEOTIDE SEQUENCE [LARGE SCALE GENOMIC DNA]</scope>
    <source>
        <strain evidence="2 3">GW210010_S58</strain>
    </source>
</reference>
<dbReference type="EMBL" id="JARJLM010000464">
    <property type="protein sequence ID" value="MDF3836842.1"/>
    <property type="molecule type" value="Genomic_DNA"/>
</dbReference>
<evidence type="ECO:0000256" key="1">
    <source>
        <dbReference type="SAM" id="MobiDB-lite"/>
    </source>
</evidence>
<evidence type="ECO:0000313" key="2">
    <source>
        <dbReference type="EMBL" id="MDF3836842.1"/>
    </source>
</evidence>
<organism evidence="2 3">
    <name type="scientific">Cupriavidus basilensis</name>
    <dbReference type="NCBI Taxonomy" id="68895"/>
    <lineage>
        <taxon>Bacteria</taxon>
        <taxon>Pseudomonadati</taxon>
        <taxon>Pseudomonadota</taxon>
        <taxon>Betaproteobacteria</taxon>
        <taxon>Burkholderiales</taxon>
        <taxon>Burkholderiaceae</taxon>
        <taxon>Cupriavidus</taxon>
    </lineage>
</organism>
<feature type="region of interest" description="Disordered" evidence="1">
    <location>
        <begin position="32"/>
        <end position="61"/>
    </location>
</feature>
<keyword evidence="3" id="KW-1185">Reference proteome</keyword>
<evidence type="ECO:0000313" key="3">
    <source>
        <dbReference type="Proteomes" id="UP001216674"/>
    </source>
</evidence>
<name>A0ABT6AW43_9BURK</name>
<dbReference type="Proteomes" id="UP001216674">
    <property type="component" value="Unassembled WGS sequence"/>
</dbReference>
<comment type="caution">
    <text evidence="2">The sequence shown here is derived from an EMBL/GenBank/DDBJ whole genome shotgun (WGS) entry which is preliminary data.</text>
</comment>
<protein>
    <submittedName>
        <fullName evidence="2">Uncharacterized protein</fullName>
    </submittedName>
</protein>
<gene>
    <name evidence="2" type="ORF">P3W85_28400</name>
</gene>
<proteinExistence type="predicted"/>